<dbReference type="Gene3D" id="1.10.10.10">
    <property type="entry name" value="Winged helix-like DNA-binding domain superfamily/Winged helix DNA-binding domain"/>
    <property type="match status" value="1"/>
</dbReference>
<keyword evidence="7" id="KW-0479">Metal-binding</keyword>
<dbReference type="InterPro" id="IPR002481">
    <property type="entry name" value="FUR"/>
</dbReference>
<dbReference type="SUPFAM" id="SSF46785">
    <property type="entry name" value="Winged helix' DNA-binding domain"/>
    <property type="match status" value="1"/>
</dbReference>
<keyword evidence="2" id="KW-0678">Repressor</keyword>
<dbReference type="GO" id="GO:0045892">
    <property type="term" value="P:negative regulation of DNA-templated transcription"/>
    <property type="evidence" value="ECO:0007669"/>
    <property type="project" value="TreeGrafter"/>
</dbReference>
<sequence length="137" mass="15596">MHGKAVKYLEEKGIKPSVQRIAIMEYLLSHRTHPTVDMIFNDLSPSYPTLSKTTVYNTLKLFVENGVALRLDVDDKEAHYDGDTTTQAHFYCLGCGKILDIYSNVVTTDNIPELQGLDILETRVYFKGYCNQCKIEN</sequence>
<comment type="similarity">
    <text evidence="1">Belongs to the Fur family.</text>
</comment>
<keyword evidence="6" id="KW-0804">Transcription</keyword>
<feature type="binding site" evidence="7">
    <location>
        <position position="130"/>
    </location>
    <ligand>
        <name>Zn(2+)</name>
        <dbReference type="ChEBI" id="CHEBI:29105"/>
    </ligand>
</feature>
<keyword evidence="5" id="KW-0238">DNA-binding</keyword>
<evidence type="ECO:0000256" key="7">
    <source>
        <dbReference type="PIRSR" id="PIRSR602481-1"/>
    </source>
</evidence>
<dbReference type="GO" id="GO:0003700">
    <property type="term" value="F:DNA-binding transcription factor activity"/>
    <property type="evidence" value="ECO:0007669"/>
    <property type="project" value="InterPro"/>
</dbReference>
<dbReference type="EMBL" id="JADIMR010000082">
    <property type="protein sequence ID" value="MBO8447163.1"/>
    <property type="molecule type" value="Genomic_DNA"/>
</dbReference>
<dbReference type="PANTHER" id="PTHR33202">
    <property type="entry name" value="ZINC UPTAKE REGULATION PROTEIN"/>
    <property type="match status" value="1"/>
</dbReference>
<evidence type="ECO:0000256" key="3">
    <source>
        <dbReference type="ARBA" id="ARBA00022833"/>
    </source>
</evidence>
<comment type="cofactor">
    <cofactor evidence="7">
        <name>Zn(2+)</name>
        <dbReference type="ChEBI" id="CHEBI:29105"/>
    </cofactor>
    <text evidence="7">Binds 1 zinc ion per subunit.</text>
</comment>
<evidence type="ECO:0000256" key="2">
    <source>
        <dbReference type="ARBA" id="ARBA00022491"/>
    </source>
</evidence>
<dbReference type="Pfam" id="PF01475">
    <property type="entry name" value="FUR"/>
    <property type="match status" value="1"/>
</dbReference>
<dbReference type="InterPro" id="IPR036390">
    <property type="entry name" value="WH_DNA-bd_sf"/>
</dbReference>
<feature type="binding site" evidence="7">
    <location>
        <position position="133"/>
    </location>
    <ligand>
        <name>Zn(2+)</name>
        <dbReference type="ChEBI" id="CHEBI:29105"/>
    </ligand>
</feature>
<evidence type="ECO:0000256" key="1">
    <source>
        <dbReference type="ARBA" id="ARBA00007957"/>
    </source>
</evidence>
<evidence type="ECO:0000256" key="6">
    <source>
        <dbReference type="ARBA" id="ARBA00023163"/>
    </source>
</evidence>
<dbReference type="Gene3D" id="3.30.1490.190">
    <property type="match status" value="1"/>
</dbReference>
<feature type="binding site" evidence="7">
    <location>
        <position position="92"/>
    </location>
    <ligand>
        <name>Zn(2+)</name>
        <dbReference type="ChEBI" id="CHEBI:29105"/>
    </ligand>
</feature>
<comment type="caution">
    <text evidence="8">The sequence shown here is derived from an EMBL/GenBank/DDBJ whole genome shotgun (WGS) entry which is preliminary data.</text>
</comment>
<protein>
    <submittedName>
        <fullName evidence="8">Transcriptional repressor</fullName>
    </submittedName>
</protein>
<dbReference type="Proteomes" id="UP000823637">
    <property type="component" value="Unassembled WGS sequence"/>
</dbReference>
<dbReference type="InterPro" id="IPR036388">
    <property type="entry name" value="WH-like_DNA-bd_sf"/>
</dbReference>
<dbReference type="CDD" id="cd07153">
    <property type="entry name" value="Fur_like"/>
    <property type="match status" value="1"/>
</dbReference>
<gene>
    <name evidence="8" type="ORF">IAC32_05405</name>
</gene>
<keyword evidence="3 7" id="KW-0862">Zinc</keyword>
<keyword evidence="4" id="KW-0805">Transcription regulation</keyword>
<dbReference type="PANTHER" id="PTHR33202:SF8">
    <property type="entry name" value="PEROXIDE-RESPONSIVE REPRESSOR PERR"/>
    <property type="match status" value="1"/>
</dbReference>
<accession>A0A9D9EGK9</accession>
<evidence type="ECO:0000313" key="8">
    <source>
        <dbReference type="EMBL" id="MBO8447163.1"/>
    </source>
</evidence>
<organism evidence="8 9">
    <name type="scientific">Candidatus Enterocola intestinipullorum</name>
    <dbReference type="NCBI Taxonomy" id="2840783"/>
    <lineage>
        <taxon>Bacteria</taxon>
        <taxon>Pseudomonadati</taxon>
        <taxon>Bacteroidota</taxon>
        <taxon>Bacteroidia</taxon>
        <taxon>Bacteroidales</taxon>
        <taxon>Candidatus Enterocola</taxon>
    </lineage>
</organism>
<dbReference type="GO" id="GO:1900376">
    <property type="term" value="P:regulation of secondary metabolite biosynthetic process"/>
    <property type="evidence" value="ECO:0007669"/>
    <property type="project" value="TreeGrafter"/>
</dbReference>
<proteinExistence type="inferred from homology"/>
<feature type="binding site" evidence="7">
    <location>
        <position position="95"/>
    </location>
    <ligand>
        <name>Zn(2+)</name>
        <dbReference type="ChEBI" id="CHEBI:29105"/>
    </ligand>
</feature>
<evidence type="ECO:0000256" key="5">
    <source>
        <dbReference type="ARBA" id="ARBA00023125"/>
    </source>
</evidence>
<reference evidence="8" key="2">
    <citation type="journal article" date="2021" name="PeerJ">
        <title>Extensive microbial diversity within the chicken gut microbiome revealed by metagenomics and culture.</title>
        <authorList>
            <person name="Gilroy R."/>
            <person name="Ravi A."/>
            <person name="Getino M."/>
            <person name="Pursley I."/>
            <person name="Horton D.L."/>
            <person name="Alikhan N.F."/>
            <person name="Baker D."/>
            <person name="Gharbi K."/>
            <person name="Hall N."/>
            <person name="Watson M."/>
            <person name="Adriaenssens E.M."/>
            <person name="Foster-Nyarko E."/>
            <person name="Jarju S."/>
            <person name="Secka A."/>
            <person name="Antonio M."/>
            <person name="Oren A."/>
            <person name="Chaudhuri R.R."/>
            <person name="La Ragione R."/>
            <person name="Hildebrand F."/>
            <person name="Pallen M.J."/>
        </authorList>
    </citation>
    <scope>NUCLEOTIDE SEQUENCE</scope>
    <source>
        <strain evidence="8">D3-1215</strain>
    </source>
</reference>
<evidence type="ECO:0000313" key="9">
    <source>
        <dbReference type="Proteomes" id="UP000823637"/>
    </source>
</evidence>
<dbReference type="InterPro" id="IPR043135">
    <property type="entry name" value="Fur_C"/>
</dbReference>
<name>A0A9D9EGK9_9BACT</name>
<dbReference type="GO" id="GO:0008270">
    <property type="term" value="F:zinc ion binding"/>
    <property type="evidence" value="ECO:0007669"/>
    <property type="project" value="TreeGrafter"/>
</dbReference>
<reference evidence="8" key="1">
    <citation type="submission" date="2020-10" db="EMBL/GenBank/DDBJ databases">
        <authorList>
            <person name="Gilroy R."/>
        </authorList>
    </citation>
    <scope>NUCLEOTIDE SEQUENCE</scope>
    <source>
        <strain evidence="8">D3-1215</strain>
    </source>
</reference>
<dbReference type="AlphaFoldDB" id="A0A9D9EGK9"/>
<evidence type="ECO:0000256" key="4">
    <source>
        <dbReference type="ARBA" id="ARBA00023015"/>
    </source>
</evidence>
<dbReference type="GO" id="GO:0000976">
    <property type="term" value="F:transcription cis-regulatory region binding"/>
    <property type="evidence" value="ECO:0007669"/>
    <property type="project" value="TreeGrafter"/>
</dbReference>